<protein>
    <recommendedName>
        <fullName evidence="4">DUF4890 domain-containing protein</fullName>
    </recommendedName>
</protein>
<comment type="caution">
    <text evidence="2">The sequence shown here is derived from an EMBL/GenBank/DDBJ whole genome shotgun (WGS) entry which is preliminary data.</text>
</comment>
<sequence>MKKYITILLIALASTAFSQQAEQAKEKLADEEIAGRQARSMAMQLDLNESQQESLKALYIEKLRLNREEDLDQKEMNQQRIAELKEILTPKQLEKWEGLMEKRRKGFTPRLSKNENN</sequence>
<evidence type="ECO:0000256" key="1">
    <source>
        <dbReference type="SAM" id="SignalP"/>
    </source>
</evidence>
<evidence type="ECO:0008006" key="4">
    <source>
        <dbReference type="Google" id="ProtNLM"/>
    </source>
</evidence>
<feature type="chain" id="PRO_5029915704" description="DUF4890 domain-containing protein" evidence="1">
    <location>
        <begin position="22"/>
        <end position="117"/>
    </location>
</feature>
<reference evidence="2 3" key="1">
    <citation type="submission" date="2019-07" db="EMBL/GenBank/DDBJ databases">
        <title>Gramella aestuarii sp. nov., isolated from a tidal flat, and emended description of Gramella echinicola.</title>
        <authorList>
            <person name="Liu L."/>
        </authorList>
    </citation>
    <scope>NUCLEOTIDE SEQUENCE [LARGE SCALE GENOMIC DNA]</scope>
    <source>
        <strain evidence="2 3">BS12</strain>
    </source>
</reference>
<evidence type="ECO:0000313" key="3">
    <source>
        <dbReference type="Proteomes" id="UP000460416"/>
    </source>
</evidence>
<feature type="signal peptide" evidence="1">
    <location>
        <begin position="1"/>
        <end position="21"/>
    </location>
</feature>
<dbReference type="AlphaFoldDB" id="A0A7K1LQB7"/>
<gene>
    <name evidence="2" type="ORF">FLP08_10460</name>
</gene>
<keyword evidence="3" id="KW-1185">Reference proteome</keyword>
<name>A0A7K1LQB7_9FLAO</name>
<dbReference type="OrthoDB" id="956918at2"/>
<evidence type="ECO:0000313" key="2">
    <source>
        <dbReference type="EMBL" id="MUP42997.1"/>
    </source>
</evidence>
<accession>A0A7K1LQB7</accession>
<dbReference type="Proteomes" id="UP000460416">
    <property type="component" value="Unassembled WGS sequence"/>
</dbReference>
<dbReference type="RefSeq" id="WP_156276704.1">
    <property type="nucleotide sequence ID" value="NZ_BAABGI010000001.1"/>
</dbReference>
<proteinExistence type="predicted"/>
<keyword evidence="1" id="KW-0732">Signal</keyword>
<dbReference type="EMBL" id="VJVW01000004">
    <property type="protein sequence ID" value="MUP42997.1"/>
    <property type="molecule type" value="Genomic_DNA"/>
</dbReference>
<organism evidence="2 3">
    <name type="scientific">Christiangramia aestuarii</name>
    <dbReference type="NCBI Taxonomy" id="1028746"/>
    <lineage>
        <taxon>Bacteria</taxon>
        <taxon>Pseudomonadati</taxon>
        <taxon>Bacteroidota</taxon>
        <taxon>Flavobacteriia</taxon>
        <taxon>Flavobacteriales</taxon>
        <taxon>Flavobacteriaceae</taxon>
        <taxon>Christiangramia</taxon>
    </lineage>
</organism>